<dbReference type="InterPro" id="IPR029752">
    <property type="entry name" value="D-isomer_DH_CS1"/>
</dbReference>
<dbReference type="GO" id="GO:0051287">
    <property type="term" value="F:NAD binding"/>
    <property type="evidence" value="ECO:0007669"/>
    <property type="project" value="InterPro"/>
</dbReference>
<reference evidence="4" key="1">
    <citation type="submission" date="2020-11" db="EMBL/GenBank/DDBJ databases">
        <authorList>
            <person name="Tran Van P."/>
        </authorList>
    </citation>
    <scope>NUCLEOTIDE SEQUENCE</scope>
</reference>
<evidence type="ECO:0000256" key="3">
    <source>
        <dbReference type="ARBA" id="ARBA00023027"/>
    </source>
</evidence>
<proteinExistence type="inferred from homology"/>
<dbReference type="Pfam" id="PF02826">
    <property type="entry name" value="2-Hacid_dh_C"/>
    <property type="match status" value="1"/>
</dbReference>
<evidence type="ECO:0000256" key="1">
    <source>
        <dbReference type="ARBA" id="ARBA00005854"/>
    </source>
</evidence>
<comment type="similarity">
    <text evidence="1">Belongs to the D-isomer specific 2-hydroxyacid dehydrogenase family.</text>
</comment>
<dbReference type="PROSITE" id="PS50072">
    <property type="entry name" value="CSA_PPIASE_2"/>
    <property type="match status" value="1"/>
</dbReference>
<dbReference type="SUPFAM" id="SSF52283">
    <property type="entry name" value="Formate/glycerate dehydrogenase catalytic domain-like"/>
    <property type="match status" value="1"/>
</dbReference>
<dbReference type="EMBL" id="OB665256">
    <property type="protein sequence ID" value="CAD7232861.1"/>
    <property type="molecule type" value="Genomic_DNA"/>
</dbReference>
<dbReference type="Gene3D" id="2.40.100.10">
    <property type="entry name" value="Cyclophilin-like"/>
    <property type="match status" value="1"/>
</dbReference>
<dbReference type="InterPro" id="IPR036291">
    <property type="entry name" value="NAD(P)-bd_dom_sf"/>
</dbReference>
<dbReference type="InterPro" id="IPR006140">
    <property type="entry name" value="D-isomer_DH_NAD-bd"/>
</dbReference>
<dbReference type="InterPro" id="IPR050418">
    <property type="entry name" value="D-iso_2-hydroxyacid_DH_PdxB"/>
</dbReference>
<dbReference type="InterPro" id="IPR029753">
    <property type="entry name" value="D-isomer_DH_CS"/>
</dbReference>
<dbReference type="PROSITE" id="PS00671">
    <property type="entry name" value="D_2_HYDROXYACID_DH_3"/>
    <property type="match status" value="1"/>
</dbReference>
<dbReference type="GO" id="GO:0003755">
    <property type="term" value="F:peptidyl-prolyl cis-trans isomerase activity"/>
    <property type="evidence" value="ECO:0007669"/>
    <property type="project" value="InterPro"/>
</dbReference>
<name>A0A7R8WQL9_9CRUS</name>
<dbReference type="InterPro" id="IPR029000">
    <property type="entry name" value="Cyclophilin-like_dom_sf"/>
</dbReference>
<dbReference type="SUPFAM" id="SSF50891">
    <property type="entry name" value="Cyclophilin-like"/>
    <property type="match status" value="1"/>
</dbReference>
<dbReference type="GO" id="GO:0016616">
    <property type="term" value="F:oxidoreductase activity, acting on the CH-OH group of donors, NAD or NADP as acceptor"/>
    <property type="evidence" value="ECO:0007669"/>
    <property type="project" value="InterPro"/>
</dbReference>
<dbReference type="PANTHER" id="PTHR43761:SF1">
    <property type="entry name" value="D-ISOMER SPECIFIC 2-HYDROXYACID DEHYDROGENASE CATALYTIC DOMAIN-CONTAINING PROTEIN-RELATED"/>
    <property type="match status" value="1"/>
</dbReference>
<dbReference type="InterPro" id="IPR002130">
    <property type="entry name" value="Cyclophilin-type_PPIase_dom"/>
</dbReference>
<evidence type="ECO:0000256" key="2">
    <source>
        <dbReference type="ARBA" id="ARBA00023002"/>
    </source>
</evidence>
<dbReference type="PRINTS" id="PR00153">
    <property type="entry name" value="CSAPPISMRASE"/>
</dbReference>
<dbReference type="AlphaFoldDB" id="A0A7R8WQL9"/>
<accession>A0A7R8WQL9</accession>
<keyword evidence="3" id="KW-0520">NAD</keyword>
<dbReference type="Pfam" id="PF00160">
    <property type="entry name" value="Pro_isomerase"/>
    <property type="match status" value="1"/>
</dbReference>
<sequence>MPNKVKAEGEPFYDGIIFHRIIKDFMIQTGDPMGDGRGGPGYTFNDEFHPELRHDKKGILSMANAGPNTNGSQFFITHTATPWLDNKHSVFGEVVQGFDVVDEMANVEKDRSDKPKQDIVIRKVQIIRKGDALQTYNAFEVFQAAGEGREKQQREAELIDSRIDEIINTRGELPLEVEDLESEVVGLEARVGKVQGEISDLESEVDLKKEGIKTSEALIKKYTKQQDNVRNNREFEALSKEVEFQELEIQLAEKRIGEFRAKIEAKNELLNEVKEKLDGYKEKLKAKEGELDALLKETEKEETELKKISDKYKQEIEPRLLKAYEKIRAKVKNGMAVVALERGASSGSYFTLPPQKQLEVAQRKRIMIDEHSGRILVDADLADEERQKIEKEFGRGGVGLDNIDVDYAKEKGISVINTPAASSTSVAELVFAHLFGLVRHLHDANRKMPLEGDTKFKELKKAYAKSYELRGKTMGVIGFGRIGEETIKVAIGLGMSVVVYDPWVEEKDLELSFFDGQKLKFHIKTTSLDELLNQSDFVSCHVPAQDGYIIGAKEIEKMKDGAILVNAARGGVVDEKALVDAIDNGKLIGAALDVFEKEPNPEMGLLMHPSLSLSPHVGGSHYYLSG</sequence>
<organism evidence="4">
    <name type="scientific">Cyprideis torosa</name>
    <dbReference type="NCBI Taxonomy" id="163714"/>
    <lineage>
        <taxon>Eukaryota</taxon>
        <taxon>Metazoa</taxon>
        <taxon>Ecdysozoa</taxon>
        <taxon>Arthropoda</taxon>
        <taxon>Crustacea</taxon>
        <taxon>Oligostraca</taxon>
        <taxon>Ostracoda</taxon>
        <taxon>Podocopa</taxon>
        <taxon>Podocopida</taxon>
        <taxon>Cytherocopina</taxon>
        <taxon>Cytheroidea</taxon>
        <taxon>Cytherideidae</taxon>
        <taxon>Cyprideis</taxon>
    </lineage>
</organism>
<gene>
    <name evidence="4" type="ORF">CTOB1V02_LOCUS10687</name>
</gene>
<evidence type="ECO:0000313" key="4">
    <source>
        <dbReference type="EMBL" id="CAD7232861.1"/>
    </source>
</evidence>
<dbReference type="PANTHER" id="PTHR43761">
    <property type="entry name" value="D-ISOMER SPECIFIC 2-HYDROXYACID DEHYDROGENASE FAMILY PROTEIN (AFU_ORTHOLOGUE AFUA_1G13630)"/>
    <property type="match status" value="1"/>
</dbReference>
<dbReference type="PROSITE" id="PS00065">
    <property type="entry name" value="D_2_HYDROXYACID_DH_1"/>
    <property type="match status" value="1"/>
</dbReference>
<keyword evidence="2" id="KW-0560">Oxidoreductase</keyword>
<protein>
    <submittedName>
        <fullName evidence="4">Uncharacterized protein</fullName>
    </submittedName>
</protein>
<dbReference type="Gene3D" id="3.40.50.720">
    <property type="entry name" value="NAD(P)-binding Rossmann-like Domain"/>
    <property type="match status" value="2"/>
</dbReference>
<dbReference type="Gene3D" id="1.10.287.1490">
    <property type="match status" value="1"/>
</dbReference>
<dbReference type="SUPFAM" id="SSF51735">
    <property type="entry name" value="NAD(P)-binding Rossmann-fold domains"/>
    <property type="match status" value="1"/>
</dbReference>
<dbReference type="OrthoDB" id="1621027at2759"/>